<protein>
    <submittedName>
        <fullName evidence="1">Tetratricopeptide repeat-containing protein</fullName>
    </submittedName>
</protein>
<dbReference type="RefSeq" id="WP_115773065.1">
    <property type="nucleotide sequence ID" value="NZ_PIOC01000014.1"/>
</dbReference>
<organism evidence="1 2">
    <name type="scientific">Oceanobacillus arenosus</name>
    <dbReference type="NCBI Taxonomy" id="1229153"/>
    <lineage>
        <taxon>Bacteria</taxon>
        <taxon>Bacillati</taxon>
        <taxon>Bacillota</taxon>
        <taxon>Bacilli</taxon>
        <taxon>Bacillales</taxon>
        <taxon>Bacillaceae</taxon>
        <taxon>Oceanobacillus</taxon>
    </lineage>
</organism>
<accession>A0A3D8PT81</accession>
<dbReference type="InterPro" id="IPR011990">
    <property type="entry name" value="TPR-like_helical_dom_sf"/>
</dbReference>
<comment type="caution">
    <text evidence="1">The sequence shown here is derived from an EMBL/GenBank/DDBJ whole genome shotgun (WGS) entry which is preliminary data.</text>
</comment>
<dbReference type="AlphaFoldDB" id="A0A3D8PT81"/>
<dbReference type="SUPFAM" id="SSF116965">
    <property type="entry name" value="Hypothetical protein MPN330"/>
    <property type="match status" value="1"/>
</dbReference>
<dbReference type="Pfam" id="PF14559">
    <property type="entry name" value="TPR_19"/>
    <property type="match status" value="1"/>
</dbReference>
<keyword evidence="2" id="KW-1185">Reference proteome</keyword>
<proteinExistence type="predicted"/>
<evidence type="ECO:0000313" key="2">
    <source>
        <dbReference type="Proteomes" id="UP000257143"/>
    </source>
</evidence>
<dbReference type="OrthoDB" id="2961242at2"/>
<dbReference type="EMBL" id="PIOC01000014">
    <property type="protein sequence ID" value="RDW19333.1"/>
    <property type="molecule type" value="Genomic_DNA"/>
</dbReference>
<evidence type="ECO:0000313" key="1">
    <source>
        <dbReference type="EMBL" id="RDW19333.1"/>
    </source>
</evidence>
<gene>
    <name evidence="1" type="ORF">CWR48_09840</name>
</gene>
<name>A0A3D8PT81_9BACI</name>
<dbReference type="Gene3D" id="1.25.40.10">
    <property type="entry name" value="Tetratricopeptide repeat domain"/>
    <property type="match status" value="1"/>
</dbReference>
<sequence length="326" mass="38434">MYTEPNNVILFPKWKKTLEEESLYALQEKRYEEALQKLNKLLSFQVDNYEIIIAKLMCLMELARYEEAQSLCETLIEHKDENYYHYVHMYLTILFQTNQYEVLMEHAASELANKQLPEIFREQFTQLYDISKKMKVDIMIEKSVLLQDELTVAIEQEDHQEQWRIMENLRRMNARANDEIAALLVNKAIHPVIKTAIVYLLKDNHVAESVAVQKFDINTDVIPIEAVEITESAAFNEILFLVKDIEFENPTLYAVIKQILQHYLFVLYPIAPHQEVAYPIAEALKLIGMEYLNIHIESHENLEPTVLHYVDEIKMCETLYMSIIEE</sequence>
<dbReference type="SUPFAM" id="SSF48452">
    <property type="entry name" value="TPR-like"/>
    <property type="match status" value="1"/>
</dbReference>
<reference evidence="2" key="1">
    <citation type="submission" date="2017-11" db="EMBL/GenBank/DDBJ databases">
        <authorList>
            <person name="Zhu W."/>
        </authorList>
    </citation>
    <scope>NUCLEOTIDE SEQUENCE [LARGE SCALE GENOMIC DNA]</scope>
    <source>
        <strain evidence="2">CAU 1183</strain>
    </source>
</reference>
<dbReference type="Proteomes" id="UP000257143">
    <property type="component" value="Unassembled WGS sequence"/>
</dbReference>